<keyword evidence="1" id="KW-0805">Transcription regulation</keyword>
<name>T1DBR2_9ZZZZ</name>
<organism evidence="5">
    <name type="scientific">mine drainage metagenome</name>
    <dbReference type="NCBI Taxonomy" id="410659"/>
    <lineage>
        <taxon>unclassified sequences</taxon>
        <taxon>metagenomes</taxon>
        <taxon>ecological metagenomes</taxon>
    </lineage>
</organism>
<dbReference type="PANTHER" id="PTHR30154:SF34">
    <property type="entry name" value="TRANSCRIPTIONAL REGULATOR AZLB"/>
    <property type="match status" value="1"/>
</dbReference>
<dbReference type="InterPro" id="IPR000485">
    <property type="entry name" value="AsnC-type_HTH_dom"/>
</dbReference>
<dbReference type="SMART" id="SM00344">
    <property type="entry name" value="HTH_ASNC"/>
    <property type="match status" value="1"/>
</dbReference>
<dbReference type="CDD" id="cd00090">
    <property type="entry name" value="HTH_ARSR"/>
    <property type="match status" value="1"/>
</dbReference>
<dbReference type="Gene3D" id="1.10.10.10">
    <property type="entry name" value="Winged helix-like DNA-binding domain superfamily/Winged helix DNA-binding domain"/>
    <property type="match status" value="1"/>
</dbReference>
<dbReference type="PANTHER" id="PTHR30154">
    <property type="entry name" value="LEUCINE-RESPONSIVE REGULATORY PROTEIN"/>
    <property type="match status" value="1"/>
</dbReference>
<dbReference type="PRINTS" id="PR00033">
    <property type="entry name" value="HTHASNC"/>
</dbReference>
<feature type="domain" description="HTH asnC-type" evidence="4">
    <location>
        <begin position="1"/>
        <end position="62"/>
    </location>
</feature>
<evidence type="ECO:0000256" key="2">
    <source>
        <dbReference type="ARBA" id="ARBA00023125"/>
    </source>
</evidence>
<dbReference type="PROSITE" id="PS50956">
    <property type="entry name" value="HTH_ASNC_2"/>
    <property type="match status" value="1"/>
</dbReference>
<accession>T1DBR2</accession>
<dbReference type="SUPFAM" id="SSF46785">
    <property type="entry name" value="Winged helix' DNA-binding domain"/>
    <property type="match status" value="1"/>
</dbReference>
<evidence type="ECO:0000313" key="5">
    <source>
        <dbReference type="EMBL" id="EQD78879.1"/>
    </source>
</evidence>
<keyword evidence="3" id="KW-0804">Transcription</keyword>
<dbReference type="InterPro" id="IPR036390">
    <property type="entry name" value="WH_DNA-bd_sf"/>
</dbReference>
<dbReference type="InterPro" id="IPR011991">
    <property type="entry name" value="ArsR-like_HTH"/>
</dbReference>
<dbReference type="EMBL" id="AUZX01001520">
    <property type="protein sequence ID" value="EQD78879.1"/>
    <property type="molecule type" value="Genomic_DNA"/>
</dbReference>
<dbReference type="Pfam" id="PF13412">
    <property type="entry name" value="HTH_24"/>
    <property type="match status" value="1"/>
</dbReference>
<reference evidence="5" key="1">
    <citation type="submission" date="2013-08" db="EMBL/GenBank/DDBJ databases">
        <authorList>
            <person name="Mendez C."/>
            <person name="Richter M."/>
            <person name="Ferrer M."/>
            <person name="Sanchez J."/>
        </authorList>
    </citation>
    <scope>NUCLEOTIDE SEQUENCE</scope>
</reference>
<dbReference type="GO" id="GO:0005829">
    <property type="term" value="C:cytosol"/>
    <property type="evidence" value="ECO:0007669"/>
    <property type="project" value="TreeGrafter"/>
</dbReference>
<keyword evidence="2" id="KW-0238">DNA-binding</keyword>
<comment type="caution">
    <text evidence="5">The sequence shown here is derived from an EMBL/GenBank/DDBJ whole genome shotgun (WGS) entry which is preliminary data.</text>
</comment>
<proteinExistence type="predicted"/>
<dbReference type="GO" id="GO:0043565">
    <property type="term" value="F:sequence-specific DNA binding"/>
    <property type="evidence" value="ECO:0007669"/>
    <property type="project" value="InterPro"/>
</dbReference>
<dbReference type="InterPro" id="IPR036388">
    <property type="entry name" value="WH-like_DNA-bd_sf"/>
</dbReference>
<reference evidence="5" key="2">
    <citation type="journal article" date="2014" name="ISME J.">
        <title>Microbial stratification in low pH oxic and suboxic macroscopic growths along an acid mine drainage.</title>
        <authorList>
            <person name="Mendez-Garcia C."/>
            <person name="Mesa V."/>
            <person name="Sprenger R.R."/>
            <person name="Richter M."/>
            <person name="Diez M.S."/>
            <person name="Solano J."/>
            <person name="Bargiela R."/>
            <person name="Golyshina O.V."/>
            <person name="Manteca A."/>
            <person name="Ramos J.L."/>
            <person name="Gallego J.R."/>
            <person name="Llorente I."/>
            <person name="Martins Dos Santos V.A."/>
            <person name="Jensen O.N."/>
            <person name="Pelaez A.I."/>
            <person name="Sanchez J."/>
            <person name="Ferrer M."/>
        </authorList>
    </citation>
    <scope>NUCLEOTIDE SEQUENCE</scope>
</reference>
<evidence type="ECO:0000259" key="4">
    <source>
        <dbReference type="PROSITE" id="PS50956"/>
    </source>
</evidence>
<protein>
    <submittedName>
        <fullName evidence="5">Transcription regulator, AsnC-type</fullName>
    </submittedName>
</protein>
<dbReference type="GO" id="GO:0043200">
    <property type="term" value="P:response to amino acid"/>
    <property type="evidence" value="ECO:0007669"/>
    <property type="project" value="TreeGrafter"/>
</dbReference>
<evidence type="ECO:0000256" key="1">
    <source>
        <dbReference type="ARBA" id="ARBA00023015"/>
    </source>
</evidence>
<dbReference type="InterPro" id="IPR019888">
    <property type="entry name" value="Tscrpt_reg_AsnC-like"/>
</dbReference>
<gene>
    <name evidence="5" type="ORF">B1A_02033</name>
</gene>
<dbReference type="AlphaFoldDB" id="T1DBR2"/>
<sequence length="104" mass="11944">MDRKDSEILNYLIRNGRDKVSEISRELDIPRITVHERIERLKKDGIIKGFSAIPDYSLLGYDTTAFILASFDARSGISQRDLARRISQIEGFQKFILLQENGIS</sequence>
<evidence type="ECO:0000256" key="3">
    <source>
        <dbReference type="ARBA" id="ARBA00023163"/>
    </source>
</evidence>